<keyword evidence="2" id="KW-1185">Reference proteome</keyword>
<proteinExistence type="predicted"/>
<evidence type="ECO:0000313" key="2">
    <source>
        <dbReference type="Proteomes" id="UP001177003"/>
    </source>
</evidence>
<reference evidence="1" key="1">
    <citation type="submission" date="2023-04" db="EMBL/GenBank/DDBJ databases">
        <authorList>
            <person name="Vijverberg K."/>
            <person name="Xiong W."/>
            <person name="Schranz E."/>
        </authorList>
    </citation>
    <scope>NUCLEOTIDE SEQUENCE</scope>
</reference>
<sequence length="106" mass="12608">MLSDRSLKQKMQKVKIQLLFSKVISPCFLLVLLSEFRRKPLIFQSCTGWNRTRYFTHVMILNASLDFPLNPRVFLFRCFQKIEKSPISNGTINRKLFNFYLKFGKP</sequence>
<evidence type="ECO:0000313" key="1">
    <source>
        <dbReference type="EMBL" id="CAI9303853.1"/>
    </source>
</evidence>
<dbReference type="EMBL" id="OX465085">
    <property type="protein sequence ID" value="CAI9303853.1"/>
    <property type="molecule type" value="Genomic_DNA"/>
</dbReference>
<accession>A0AA36EQA5</accession>
<dbReference type="AlphaFoldDB" id="A0AA36EQA5"/>
<protein>
    <submittedName>
        <fullName evidence="1">Uncharacterized protein</fullName>
    </submittedName>
</protein>
<organism evidence="1 2">
    <name type="scientific">Lactuca saligna</name>
    <name type="common">Willowleaf lettuce</name>
    <dbReference type="NCBI Taxonomy" id="75948"/>
    <lineage>
        <taxon>Eukaryota</taxon>
        <taxon>Viridiplantae</taxon>
        <taxon>Streptophyta</taxon>
        <taxon>Embryophyta</taxon>
        <taxon>Tracheophyta</taxon>
        <taxon>Spermatophyta</taxon>
        <taxon>Magnoliopsida</taxon>
        <taxon>eudicotyledons</taxon>
        <taxon>Gunneridae</taxon>
        <taxon>Pentapetalae</taxon>
        <taxon>asterids</taxon>
        <taxon>campanulids</taxon>
        <taxon>Asterales</taxon>
        <taxon>Asteraceae</taxon>
        <taxon>Cichorioideae</taxon>
        <taxon>Cichorieae</taxon>
        <taxon>Lactucinae</taxon>
        <taxon>Lactuca</taxon>
    </lineage>
</organism>
<dbReference type="Proteomes" id="UP001177003">
    <property type="component" value="Chromosome 9"/>
</dbReference>
<gene>
    <name evidence="1" type="ORF">LSALG_LOCUS42267</name>
</gene>
<name>A0AA36EQA5_LACSI</name>